<feature type="domain" description="Sensor histidine kinase NatK-like C-terminal" evidence="2">
    <location>
        <begin position="330"/>
        <end position="434"/>
    </location>
</feature>
<evidence type="ECO:0000259" key="2">
    <source>
        <dbReference type="Pfam" id="PF14501"/>
    </source>
</evidence>
<organism evidence="3 4">
    <name type="scientific">Bifidobacterium phasiani</name>
    <dbReference type="NCBI Taxonomy" id="2834431"/>
    <lineage>
        <taxon>Bacteria</taxon>
        <taxon>Bacillati</taxon>
        <taxon>Actinomycetota</taxon>
        <taxon>Actinomycetes</taxon>
        <taxon>Bifidobacteriales</taxon>
        <taxon>Bifidobacteriaceae</taxon>
        <taxon>Bifidobacterium</taxon>
    </lineage>
</organism>
<feature type="transmembrane region" description="Helical" evidence="1">
    <location>
        <begin position="166"/>
        <end position="189"/>
    </location>
</feature>
<protein>
    <submittedName>
        <fullName evidence="3">Sensor histidine kinase</fullName>
    </submittedName>
</protein>
<dbReference type="Pfam" id="PF14501">
    <property type="entry name" value="HATPase_c_5"/>
    <property type="match status" value="1"/>
</dbReference>
<proteinExistence type="predicted"/>
<reference evidence="3 4" key="1">
    <citation type="submission" date="2021-05" db="EMBL/GenBank/DDBJ databases">
        <title>Phylogenetic classification of ten novel species belonging to the genus Bifidobacterium comprising B. colchicus sp. nov., B. abeli sp. nov., B. bicoloris sp. nov., B. guerezis sp. nov., B. rosaliae sp. nov., B. santillanensis sp. nov., B. argentati sp. nov., B. amazzoni sp. nov., B. pluviali sp. nov., and B. pinnaculum sp. nov.</title>
        <authorList>
            <person name="Lugli G.A."/>
            <person name="Ruiz Garcia L."/>
            <person name="Margolles A."/>
            <person name="Ventura M."/>
        </authorList>
    </citation>
    <scope>NUCLEOTIDE SEQUENCE [LARGE SCALE GENOMIC DNA]</scope>
    <source>
        <strain evidence="3 4">6T3</strain>
    </source>
</reference>
<dbReference type="RefSeq" id="WP_219079779.1">
    <property type="nucleotide sequence ID" value="NZ_JAHBBD010000002.1"/>
</dbReference>
<gene>
    <name evidence="3" type="ORF">KIH73_01365</name>
</gene>
<keyword evidence="1" id="KW-0472">Membrane</keyword>
<accession>A0ABS6W6C6</accession>
<comment type="caution">
    <text evidence="3">The sequence shown here is derived from an EMBL/GenBank/DDBJ whole genome shotgun (WGS) entry which is preliminary data.</text>
</comment>
<feature type="transmembrane region" description="Helical" evidence="1">
    <location>
        <begin position="136"/>
        <end position="154"/>
    </location>
</feature>
<dbReference type="CDD" id="cd16935">
    <property type="entry name" value="HATPase_AgrC-ComD-like"/>
    <property type="match status" value="1"/>
</dbReference>
<dbReference type="EMBL" id="JAHBBD010000002">
    <property type="protein sequence ID" value="MBW3082044.1"/>
    <property type="molecule type" value="Genomic_DNA"/>
</dbReference>
<evidence type="ECO:0000313" key="3">
    <source>
        <dbReference type="EMBL" id="MBW3082044.1"/>
    </source>
</evidence>
<evidence type="ECO:0000313" key="4">
    <source>
        <dbReference type="Proteomes" id="UP000812844"/>
    </source>
</evidence>
<dbReference type="Proteomes" id="UP000812844">
    <property type="component" value="Unassembled WGS sequence"/>
</dbReference>
<sequence>MSCDALGRCLAESAYRFFDANGFMVELAVAALLFTWWLRRRRHAPARFALAAVLLLCLSVAWWLAVPENTWTLIVQYAAYFAALTVAIRWCYDVRWSQALFYMTAAGTMQHFAFRGARIVAAVPHMVAGVPEASIAYIYPAALVPMYVVGYLAFARPLRGKRVENLGYGMILPLLAGMSLCVSVFTNVFNSEASGIGDVTYTIFALFDLVNCIFLLALLREIVDRSRAEENSTVLQRLLEQQKTQLESSKETIDLINVKTHDLKKQIAMLGDRVDPDEIEELGELVDIYDSSVRTGNEALDVVLKQKSLVCERRRIQFDRMVDGRALAFMRPADIYALFGNAIDNALEALADVAEPDRYLHLDVRETRGMLAIRVENPYRGSLEFEDGLPHTTKGDERYHGFGTRSIRMIVERYGGYLSIDASDGVFLLTALIPLRDDASRG</sequence>
<dbReference type="GO" id="GO:0016301">
    <property type="term" value="F:kinase activity"/>
    <property type="evidence" value="ECO:0007669"/>
    <property type="project" value="UniProtKB-KW"/>
</dbReference>
<feature type="transmembrane region" description="Helical" evidence="1">
    <location>
        <begin position="20"/>
        <end position="38"/>
    </location>
</feature>
<keyword evidence="3" id="KW-0418">Kinase</keyword>
<feature type="transmembrane region" description="Helical" evidence="1">
    <location>
        <begin position="45"/>
        <end position="65"/>
    </location>
</feature>
<evidence type="ECO:0000256" key="1">
    <source>
        <dbReference type="SAM" id="Phobius"/>
    </source>
</evidence>
<keyword evidence="4" id="KW-1185">Reference proteome</keyword>
<feature type="transmembrane region" description="Helical" evidence="1">
    <location>
        <begin position="201"/>
        <end position="219"/>
    </location>
</feature>
<keyword evidence="3" id="KW-0808">Transferase</keyword>
<keyword evidence="1" id="KW-1133">Transmembrane helix</keyword>
<dbReference type="InterPro" id="IPR032834">
    <property type="entry name" value="NatK-like_C"/>
</dbReference>
<keyword evidence="1" id="KW-0812">Transmembrane</keyword>
<feature type="transmembrane region" description="Helical" evidence="1">
    <location>
        <begin position="71"/>
        <end position="92"/>
    </location>
</feature>
<name>A0ABS6W6C6_9BIFI</name>